<proteinExistence type="predicted"/>
<feature type="non-terminal residue" evidence="1">
    <location>
        <position position="1"/>
    </location>
</feature>
<accession>G0TXV7</accession>
<dbReference type="AlphaFoldDB" id="G0TXV7"/>
<gene>
    <name evidence="1" type="ORF">TVY486_0701370</name>
</gene>
<protein>
    <submittedName>
        <fullName evidence="1">Uncharacterized protein</fullName>
    </submittedName>
</protein>
<name>G0TXV7_TRYVY</name>
<sequence length="821" mass="90548">KTQSVEFTPVTVLSGSRAPYLLASRALAASTTSKPPPYSHFIRLPVPLVPGAFFSIRYASLYEMEYIERELLLIFVSQSEDPTKWPVQNPTPCFFNKWRATRAAIAAIMRHDPQFSYTLTRLSPPASEGAVNESKGGRNGAPVQQGDILLSIYSGGKVMQETTLPEQSLLLGVRDCLARYAAQWAVEVPPIEEVTLMIMEIRRGTVSTYRNILSSLLQYSELFRQTDDTMSLNLQITADLTICLAKVGKLTKSPSLKEVLGEAVFREQFSMLLPIIDVHRRAHAFLMRYAKSESFSFRCFESSSSKNQEGDCSRKYRWELQQHSSKGSEAATVVQTEEGTTRHGALAGLLERIDQRPDTAKGHCNAFALLVNPSSLSNYIKQLLHGSAGLNAITHEYDVEQKALLVKGVPKQLASASNANNSVVIRAIPLTAAHPIGTFIHRYYRLELKLPDPPQLLNDEKLRLLCLSTIYGACAPHFSMPLPPLETALVCVWEKQSWYLSLRLLSQLFALKGPRFVEFGCHSRGKHEGRREAVCLLYKSLHGHPSPLLQHYFSSLPAPSPSPDPGCGHRCIDVSGGEGAAAGASANMYGELQRLISKAVRTHVAYDGVVECRFSFITGITCRYVHTPSRNDELVELFSAPLTREEWLPLQLLRALMSCAARLYSPGELERELMRSAATWPSLFMDAAQNERLFCTTFLRRYLGLRVYEPDDVEECAGIPGALYLVEGTRCTGGKGQNLHYEASLTMQQAPFPPCTTVFSKGLASGTGPSATRARLGLWADVSRHLAHLGEARGATQASVDKAMISHTAAGAPSLPDTISN</sequence>
<organism evidence="1">
    <name type="scientific">Trypanosoma vivax (strain Y486)</name>
    <dbReference type="NCBI Taxonomy" id="1055687"/>
    <lineage>
        <taxon>Eukaryota</taxon>
        <taxon>Discoba</taxon>
        <taxon>Euglenozoa</taxon>
        <taxon>Kinetoplastea</taxon>
        <taxon>Metakinetoplastina</taxon>
        <taxon>Trypanosomatida</taxon>
        <taxon>Trypanosomatidae</taxon>
        <taxon>Trypanosoma</taxon>
        <taxon>Duttonella</taxon>
    </lineage>
</organism>
<evidence type="ECO:0000313" key="1">
    <source>
        <dbReference type="EMBL" id="CCC48800.1"/>
    </source>
</evidence>
<dbReference type="EMBL" id="HE573023">
    <property type="protein sequence ID" value="CCC48800.1"/>
    <property type="molecule type" value="Genomic_DNA"/>
</dbReference>
<reference evidence="1" key="1">
    <citation type="journal article" date="2012" name="Proc. Natl. Acad. Sci. U.S.A.">
        <title>Antigenic diversity is generated by distinct evolutionary mechanisms in African trypanosome species.</title>
        <authorList>
            <person name="Jackson A.P."/>
            <person name="Berry A."/>
            <person name="Aslett M."/>
            <person name="Allison H.C."/>
            <person name="Burton P."/>
            <person name="Vavrova-Anderson J."/>
            <person name="Brown R."/>
            <person name="Browne H."/>
            <person name="Corton N."/>
            <person name="Hauser H."/>
            <person name="Gamble J."/>
            <person name="Gilderthorp R."/>
            <person name="Marcello L."/>
            <person name="McQuillan J."/>
            <person name="Otto T.D."/>
            <person name="Quail M.A."/>
            <person name="Sanders M.J."/>
            <person name="van Tonder A."/>
            <person name="Ginger M.L."/>
            <person name="Field M.C."/>
            <person name="Barry J.D."/>
            <person name="Hertz-Fowler C."/>
            <person name="Berriman M."/>
        </authorList>
    </citation>
    <scope>NUCLEOTIDE SEQUENCE</scope>
    <source>
        <strain evidence="1">Y486</strain>
    </source>
</reference>